<evidence type="ECO:0000256" key="2">
    <source>
        <dbReference type="SAM" id="Phobius"/>
    </source>
</evidence>
<feature type="region of interest" description="Disordered" evidence="1">
    <location>
        <begin position="32"/>
        <end position="63"/>
    </location>
</feature>
<organism evidence="3 4">
    <name type="scientific">Aspergillus keveii</name>
    <dbReference type="NCBI Taxonomy" id="714993"/>
    <lineage>
        <taxon>Eukaryota</taxon>
        <taxon>Fungi</taxon>
        <taxon>Dikarya</taxon>
        <taxon>Ascomycota</taxon>
        <taxon>Pezizomycotina</taxon>
        <taxon>Eurotiomycetes</taxon>
        <taxon>Eurotiomycetidae</taxon>
        <taxon>Eurotiales</taxon>
        <taxon>Aspergillaceae</taxon>
        <taxon>Aspergillus</taxon>
        <taxon>Aspergillus subgen. Nidulantes</taxon>
    </lineage>
</organism>
<evidence type="ECO:0000313" key="3">
    <source>
        <dbReference type="EMBL" id="KAL2782640.1"/>
    </source>
</evidence>
<comment type="caution">
    <text evidence="3">The sequence shown here is derived from an EMBL/GenBank/DDBJ whole genome shotgun (WGS) entry which is preliminary data.</text>
</comment>
<protein>
    <submittedName>
        <fullName evidence="3">Uncharacterized protein</fullName>
    </submittedName>
</protein>
<accession>A0ABR4FHC8</accession>
<feature type="transmembrane region" description="Helical" evidence="2">
    <location>
        <begin position="6"/>
        <end position="29"/>
    </location>
</feature>
<dbReference type="EMBL" id="JBFTWV010000363">
    <property type="protein sequence ID" value="KAL2782640.1"/>
    <property type="molecule type" value="Genomic_DNA"/>
</dbReference>
<gene>
    <name evidence="3" type="ORF">BJX66DRAFT_320234</name>
</gene>
<sequence length="63" mass="7014">MTLTGSPLSYVSGILCCAIFCPVFHIQVVRSTSLSSKRPLEGKMSHRSPPRKVSPRNQVQWTL</sequence>
<proteinExistence type="predicted"/>
<keyword evidence="2" id="KW-0812">Transmembrane</keyword>
<dbReference type="Proteomes" id="UP001610563">
    <property type="component" value="Unassembled WGS sequence"/>
</dbReference>
<reference evidence="3 4" key="1">
    <citation type="submission" date="2024-07" db="EMBL/GenBank/DDBJ databases">
        <title>Section-level genome sequencing and comparative genomics of Aspergillus sections Usti and Cavernicolus.</title>
        <authorList>
            <consortium name="Lawrence Berkeley National Laboratory"/>
            <person name="Nybo J.L."/>
            <person name="Vesth T.C."/>
            <person name="Theobald S."/>
            <person name="Frisvad J.C."/>
            <person name="Larsen T.O."/>
            <person name="Kjaerboelling I."/>
            <person name="Rothschild-Mancinelli K."/>
            <person name="Lyhne E.K."/>
            <person name="Kogle M.E."/>
            <person name="Barry K."/>
            <person name="Clum A."/>
            <person name="Na H."/>
            <person name="Ledsgaard L."/>
            <person name="Lin J."/>
            <person name="Lipzen A."/>
            <person name="Kuo A."/>
            <person name="Riley R."/>
            <person name="Mondo S."/>
            <person name="Labutti K."/>
            <person name="Haridas S."/>
            <person name="Pangalinan J."/>
            <person name="Salamov A.A."/>
            <person name="Simmons B.A."/>
            <person name="Magnuson J.K."/>
            <person name="Chen J."/>
            <person name="Drula E."/>
            <person name="Henrissat B."/>
            <person name="Wiebenga A."/>
            <person name="Lubbers R.J."/>
            <person name="Gomes A.C."/>
            <person name="Makela M.R."/>
            <person name="Stajich J."/>
            <person name="Grigoriev I.V."/>
            <person name="Mortensen U.H."/>
            <person name="De Vries R.P."/>
            <person name="Baker S.E."/>
            <person name="Andersen M.R."/>
        </authorList>
    </citation>
    <scope>NUCLEOTIDE SEQUENCE [LARGE SCALE GENOMIC DNA]</scope>
    <source>
        <strain evidence="3 4">CBS 209.92</strain>
    </source>
</reference>
<evidence type="ECO:0000256" key="1">
    <source>
        <dbReference type="SAM" id="MobiDB-lite"/>
    </source>
</evidence>
<feature type="compositionally biased region" description="Basic residues" evidence="1">
    <location>
        <begin position="45"/>
        <end position="54"/>
    </location>
</feature>
<keyword evidence="4" id="KW-1185">Reference proteome</keyword>
<keyword evidence="2" id="KW-1133">Transmembrane helix</keyword>
<evidence type="ECO:0000313" key="4">
    <source>
        <dbReference type="Proteomes" id="UP001610563"/>
    </source>
</evidence>
<keyword evidence="2" id="KW-0472">Membrane</keyword>
<name>A0ABR4FHC8_9EURO</name>